<accession>A0ABS6K443</accession>
<name>A0ABS6K443_9FIRM</name>
<reference evidence="1 2" key="1">
    <citation type="submission" date="2021-06" db="EMBL/GenBank/DDBJ databases">
        <title>Description of novel taxa of the family Lachnospiraceae.</title>
        <authorList>
            <person name="Chaplin A.V."/>
            <person name="Sokolova S.R."/>
            <person name="Pikina A.P."/>
            <person name="Korzhanova M."/>
            <person name="Belova V."/>
            <person name="Korostin D."/>
            <person name="Efimov B.A."/>
        </authorList>
    </citation>
    <scope>NUCLEOTIDE SEQUENCE [LARGE SCALE GENOMIC DNA]</scope>
    <source>
        <strain evidence="1 2">ASD4241</strain>
    </source>
</reference>
<dbReference type="RefSeq" id="WP_158349891.1">
    <property type="nucleotide sequence ID" value="NZ_JAHQCX010000002.1"/>
</dbReference>
<dbReference type="Proteomes" id="UP001314681">
    <property type="component" value="Unassembled WGS sequence"/>
</dbReference>
<evidence type="ECO:0000313" key="2">
    <source>
        <dbReference type="Proteomes" id="UP001314681"/>
    </source>
</evidence>
<dbReference type="EMBL" id="JAHQCX010000002">
    <property type="protein sequence ID" value="MBU9725268.1"/>
    <property type="molecule type" value="Genomic_DNA"/>
</dbReference>
<proteinExistence type="predicted"/>
<keyword evidence="2" id="KW-1185">Reference proteome</keyword>
<gene>
    <name evidence="1" type="ORF">KTH90_04485</name>
</gene>
<evidence type="ECO:0008006" key="3">
    <source>
        <dbReference type="Google" id="ProtNLM"/>
    </source>
</evidence>
<protein>
    <recommendedName>
        <fullName evidence="3">Flagellin Flp1-like domain-containing protein</fullName>
    </recommendedName>
</protein>
<comment type="caution">
    <text evidence="1">The sequence shown here is derived from an EMBL/GenBank/DDBJ whole genome shotgun (WGS) entry which is preliminary data.</text>
</comment>
<organism evidence="1 2">
    <name type="scientific">Diplocloster modestus</name>
    <dbReference type="NCBI Taxonomy" id="2850322"/>
    <lineage>
        <taxon>Bacteria</taxon>
        <taxon>Bacillati</taxon>
        <taxon>Bacillota</taxon>
        <taxon>Clostridia</taxon>
        <taxon>Lachnospirales</taxon>
        <taxon>Lachnospiraceae</taxon>
        <taxon>Diplocloster</taxon>
    </lineage>
</organism>
<sequence>MRNIWKQEFMMKLRRWEGNMTKKEQGGKEIIAEVALAVIAVALILIFRTQISSLITTIMTSMNTKVSELFSM</sequence>
<evidence type="ECO:0000313" key="1">
    <source>
        <dbReference type="EMBL" id="MBU9725268.1"/>
    </source>
</evidence>